<protein>
    <submittedName>
        <fullName evidence="2">Uncharacterized protein</fullName>
    </submittedName>
</protein>
<comment type="caution">
    <text evidence="2">The sequence shown here is derived from an EMBL/GenBank/DDBJ whole genome shotgun (WGS) entry which is preliminary data.</text>
</comment>
<feature type="transmembrane region" description="Helical" evidence="1">
    <location>
        <begin position="182"/>
        <end position="204"/>
    </location>
</feature>
<dbReference type="EMBL" id="RCMV01000003">
    <property type="protein sequence ID" value="KAG3229265.1"/>
    <property type="molecule type" value="Genomic_DNA"/>
</dbReference>
<evidence type="ECO:0000313" key="3">
    <source>
        <dbReference type="Proteomes" id="UP000760860"/>
    </source>
</evidence>
<feature type="transmembrane region" description="Helical" evidence="1">
    <location>
        <begin position="263"/>
        <end position="286"/>
    </location>
</feature>
<accession>A0A8T1IUQ9</accession>
<name>A0A8T1IUQ9_9STRA</name>
<dbReference type="VEuPathDB" id="FungiDB:PC110_g7533"/>
<dbReference type="AlphaFoldDB" id="A0A8T1IUQ9"/>
<feature type="transmembrane region" description="Helical" evidence="1">
    <location>
        <begin position="482"/>
        <end position="503"/>
    </location>
</feature>
<keyword evidence="1" id="KW-0472">Membrane</keyword>
<proteinExistence type="predicted"/>
<dbReference type="VEuPathDB" id="FungiDB:PC110_g7534"/>
<gene>
    <name evidence="2" type="ORF">PC129_g217</name>
</gene>
<sequence length="545" mass="59290">MALTIASFYSGACGERTGRTLLLAVAGHIAKDSDAAKMYSIASSYLGDACDGSPYLTVRDKFRDSPYLIQLLYSDEDCTDLMMGFGYPATGSCVGAYNESDSLYVIANLNMNGSALFQEFLGRTCFSNTLYMTEHIDAETIASHSCNVNGTRWYSSHDTDKDSGSDSILTGDTESGLSDDSIIGIALGVAAFSAVFVVASLVYLRRLRHQANEKQTALSSTRKTALIVAAIRGQSGLWNDDIITAKRIPRDQPLRSILSKFCWGFWAVGDSMLCRALLAALVALMVKVTTANKLFAIQATYLGDQCGGTPYAITVYEDENCTATACDSYDLFYGSRVINANMMTNDCSSNYSELLQIMRDKFGNSPYLLQTLHIDENCTEFSMAFGYPAMGACVGAYNESDGLYAIASLNTNASASLKLYLERTCFANQQYMATFVSKEELATHSCTIDWFRWYSSNDAKVTNGSASASSEDHTGNTLSSGALAGIGLGAFGFAVVLVVAVIARRRQARSRAIDKHDHFESKLIAKNSETRVQSFYQGIEFLTLI</sequence>
<evidence type="ECO:0000313" key="2">
    <source>
        <dbReference type="EMBL" id="KAG3229265.1"/>
    </source>
</evidence>
<keyword evidence="1" id="KW-1133">Transmembrane helix</keyword>
<evidence type="ECO:0000256" key="1">
    <source>
        <dbReference type="SAM" id="Phobius"/>
    </source>
</evidence>
<dbReference type="Proteomes" id="UP000760860">
    <property type="component" value="Unassembled WGS sequence"/>
</dbReference>
<organism evidence="2 3">
    <name type="scientific">Phytophthora cactorum</name>
    <dbReference type="NCBI Taxonomy" id="29920"/>
    <lineage>
        <taxon>Eukaryota</taxon>
        <taxon>Sar</taxon>
        <taxon>Stramenopiles</taxon>
        <taxon>Oomycota</taxon>
        <taxon>Peronosporomycetes</taxon>
        <taxon>Peronosporales</taxon>
        <taxon>Peronosporaceae</taxon>
        <taxon>Phytophthora</taxon>
    </lineage>
</organism>
<reference evidence="2" key="1">
    <citation type="submission" date="2018-05" db="EMBL/GenBank/DDBJ databases">
        <title>Effector identification in a new, highly contiguous assembly of the strawberry crown rot pathogen Phytophthora cactorum.</title>
        <authorList>
            <person name="Armitage A.D."/>
            <person name="Nellist C.F."/>
            <person name="Bates H."/>
            <person name="Vickerstaff R.J."/>
            <person name="Harrison R.J."/>
        </authorList>
    </citation>
    <scope>NUCLEOTIDE SEQUENCE</scope>
    <source>
        <strain evidence="2">P421</strain>
    </source>
</reference>
<keyword evidence="1" id="KW-0812">Transmembrane</keyword>